<feature type="compositionally biased region" description="Polar residues" evidence="1">
    <location>
        <begin position="91"/>
        <end position="100"/>
    </location>
</feature>
<name>A0AAD5U886_9FUNG</name>
<evidence type="ECO:0000313" key="2">
    <source>
        <dbReference type="EMBL" id="KAJ3228046.1"/>
    </source>
</evidence>
<accession>A0AAD5U886</accession>
<feature type="region of interest" description="Disordered" evidence="1">
    <location>
        <begin position="135"/>
        <end position="158"/>
    </location>
</feature>
<reference evidence="2" key="1">
    <citation type="submission" date="2020-05" db="EMBL/GenBank/DDBJ databases">
        <title>Phylogenomic resolution of chytrid fungi.</title>
        <authorList>
            <person name="Stajich J.E."/>
            <person name="Amses K."/>
            <person name="Simmons R."/>
            <person name="Seto K."/>
            <person name="Myers J."/>
            <person name="Bonds A."/>
            <person name="Quandt C.A."/>
            <person name="Barry K."/>
            <person name="Liu P."/>
            <person name="Grigoriev I."/>
            <person name="Longcore J.E."/>
            <person name="James T.Y."/>
        </authorList>
    </citation>
    <scope>NUCLEOTIDE SEQUENCE</scope>
    <source>
        <strain evidence="2">JEL0476</strain>
    </source>
</reference>
<feature type="region of interest" description="Disordered" evidence="1">
    <location>
        <begin position="87"/>
        <end position="119"/>
    </location>
</feature>
<gene>
    <name evidence="2" type="ORF">HK099_007327</name>
</gene>
<dbReference type="EMBL" id="JADGJW010000007">
    <property type="protein sequence ID" value="KAJ3228046.1"/>
    <property type="molecule type" value="Genomic_DNA"/>
</dbReference>
<evidence type="ECO:0000313" key="3">
    <source>
        <dbReference type="Proteomes" id="UP001211065"/>
    </source>
</evidence>
<dbReference type="AlphaFoldDB" id="A0AAD5U886"/>
<feature type="compositionally biased region" description="Basic residues" evidence="1">
    <location>
        <begin position="101"/>
        <end position="111"/>
    </location>
</feature>
<proteinExistence type="predicted"/>
<sequence>MEAQHQQQVEFKQSKENVTSVVPDLLAPPIPLQPTQQHYVNPNYLRTISGNNILPHVPSAVDEIAFSSAQTAYSSPSNNEAEGYYPIPNMIASSQSPQSFHHQRPSRHSSLRPKSNYLGDFSSVANNNSEFYHAQRPQQTLQPKVNDEKTTSQSTAGENSSIWNMANLVGSKMMSGLDLVGEKLADVLGITSPRYSAYTDEAIKYQKNIAADQEKAVSNRNANFVRQEMSKHQPGYTYQHGTQHASYYEKHKVNTIQPHHYQNPSVKTSTYNSLISSAKNFRWSNGGKTKSNDCSELV</sequence>
<dbReference type="Proteomes" id="UP001211065">
    <property type="component" value="Unassembled WGS sequence"/>
</dbReference>
<dbReference type="InterPro" id="IPR028260">
    <property type="entry name" value="FAM177"/>
</dbReference>
<dbReference type="Pfam" id="PF14774">
    <property type="entry name" value="FAM177"/>
    <property type="match status" value="1"/>
</dbReference>
<keyword evidence="3" id="KW-1185">Reference proteome</keyword>
<protein>
    <submittedName>
        <fullName evidence="2">Uncharacterized protein</fullName>
    </submittedName>
</protein>
<evidence type="ECO:0000256" key="1">
    <source>
        <dbReference type="SAM" id="MobiDB-lite"/>
    </source>
</evidence>
<organism evidence="2 3">
    <name type="scientific">Clydaea vesicula</name>
    <dbReference type="NCBI Taxonomy" id="447962"/>
    <lineage>
        <taxon>Eukaryota</taxon>
        <taxon>Fungi</taxon>
        <taxon>Fungi incertae sedis</taxon>
        <taxon>Chytridiomycota</taxon>
        <taxon>Chytridiomycota incertae sedis</taxon>
        <taxon>Chytridiomycetes</taxon>
        <taxon>Lobulomycetales</taxon>
        <taxon>Lobulomycetaceae</taxon>
        <taxon>Clydaea</taxon>
    </lineage>
</organism>
<comment type="caution">
    <text evidence="2">The sequence shown here is derived from an EMBL/GenBank/DDBJ whole genome shotgun (WGS) entry which is preliminary data.</text>
</comment>